<keyword evidence="2" id="KW-0472">Membrane</keyword>
<evidence type="ECO:0000256" key="1">
    <source>
        <dbReference type="SAM" id="MobiDB-lite"/>
    </source>
</evidence>
<sequence length="477" mass="52775">MARGGTECDSPVVHRERECHTMQKLKFAQETSTLPKKSHALPTCTNDDGPIVWGFSEERPINKIGKSTNKKWYNNAELKQSLRETGVVKGVEEKASTANGESSGGNVEELKGDIAENELEEKSDALVVQVEYVGDKASVEYREGDGLAPGGVEEVTEMAAEVEFEDGMRAEMKGGKGTDRYESGEELVAERAVKREIEEKDTEGKRILEKEHKVAPKRKNIRKRRRSAKPQRDKEANSSASFVETVLLWLLTVFLWWQAFSSRKFPLSVWIVFLIFMSRMACGVEGLFIDTSNDHWNVSCIACKSPGCAAAVNKIWCGEDELLKGLPIPLCTSIPQKPKTACHHDGRAFVLMVKEVNECNMEYLDNYVSSEKTECPPLLEAIQSINSNNTLSPLPLNGSLSVGVIVASVLSFVGVIGVVTVYLIRQKHQGASRNQDEETEMSGLNNGTNQNGGPANRDNNEEVAVNMLESPLSHRQQ</sequence>
<keyword evidence="3" id="KW-1185">Reference proteome</keyword>
<evidence type="ECO:0000313" key="3">
    <source>
        <dbReference type="Proteomes" id="UP000808372"/>
    </source>
</evidence>
<feature type="region of interest" description="Disordered" evidence="1">
    <location>
        <begin position="429"/>
        <end position="477"/>
    </location>
</feature>
<evidence type="ECO:0000256" key="2">
    <source>
        <dbReference type="SAM" id="Phobius"/>
    </source>
</evidence>
<feature type="transmembrane region" description="Helical" evidence="2">
    <location>
        <begin position="239"/>
        <end position="257"/>
    </location>
</feature>
<feature type="compositionally biased region" description="Polar residues" evidence="1">
    <location>
        <begin position="442"/>
        <end position="453"/>
    </location>
</feature>
<accession>A0A8U1H5L9</accession>
<evidence type="ECO:0000313" key="4">
    <source>
        <dbReference type="RefSeq" id="XP_038869580.1"/>
    </source>
</evidence>
<gene>
    <name evidence="4" type="primary">LOC120063331</name>
</gene>
<organism evidence="3 4">
    <name type="scientific">Salvelinus namaycush</name>
    <name type="common">Lake trout</name>
    <name type="synonym">Salmo namaycush</name>
    <dbReference type="NCBI Taxonomy" id="8040"/>
    <lineage>
        <taxon>Eukaryota</taxon>
        <taxon>Metazoa</taxon>
        <taxon>Chordata</taxon>
        <taxon>Craniata</taxon>
        <taxon>Vertebrata</taxon>
        <taxon>Euteleostomi</taxon>
        <taxon>Actinopterygii</taxon>
        <taxon>Neopterygii</taxon>
        <taxon>Teleostei</taxon>
        <taxon>Protacanthopterygii</taxon>
        <taxon>Salmoniformes</taxon>
        <taxon>Salmonidae</taxon>
        <taxon>Salmoninae</taxon>
        <taxon>Salvelinus</taxon>
    </lineage>
</organism>
<reference evidence="4" key="1">
    <citation type="submission" date="2025-08" db="UniProtKB">
        <authorList>
            <consortium name="RefSeq"/>
        </authorList>
    </citation>
    <scope>IDENTIFICATION</scope>
    <source>
        <tissue evidence="4">White muscle</tissue>
    </source>
</reference>
<feature type="transmembrane region" description="Helical" evidence="2">
    <location>
        <begin position="269"/>
        <end position="289"/>
    </location>
</feature>
<feature type="transmembrane region" description="Helical" evidence="2">
    <location>
        <begin position="400"/>
        <end position="424"/>
    </location>
</feature>
<dbReference type="KEGG" id="snh:120063331"/>
<name>A0A8U1H5L9_SALNM</name>
<protein>
    <submittedName>
        <fullName evidence="4">Uncharacterized protein LOC120063331 isoform X1</fullName>
    </submittedName>
</protein>
<dbReference type="GeneID" id="120063331"/>
<dbReference type="Proteomes" id="UP000808372">
    <property type="component" value="Chromosome 18"/>
</dbReference>
<proteinExistence type="predicted"/>
<keyword evidence="2" id="KW-1133">Transmembrane helix</keyword>
<dbReference type="AlphaFoldDB" id="A0A8U1H5L9"/>
<dbReference type="RefSeq" id="XP_038869580.1">
    <property type="nucleotide sequence ID" value="XM_039013652.1"/>
</dbReference>
<keyword evidence="2" id="KW-0812">Transmembrane</keyword>